<dbReference type="InterPro" id="IPR013783">
    <property type="entry name" value="Ig-like_fold"/>
</dbReference>
<name>A0ABU8XTG9_9PROT</name>
<dbReference type="Gene3D" id="2.60.40.10">
    <property type="entry name" value="Immunoglobulins"/>
    <property type="match status" value="1"/>
</dbReference>
<feature type="domain" description="Ig-like SoxY" evidence="2">
    <location>
        <begin position="33"/>
        <end position="137"/>
    </location>
</feature>
<evidence type="ECO:0000313" key="4">
    <source>
        <dbReference type="Proteomes" id="UP001375743"/>
    </source>
</evidence>
<dbReference type="RefSeq" id="WP_418160352.1">
    <property type="nucleotide sequence ID" value="NZ_JBBLZC010000015.1"/>
</dbReference>
<evidence type="ECO:0000313" key="3">
    <source>
        <dbReference type="EMBL" id="MEK0084500.1"/>
    </source>
</evidence>
<dbReference type="Pfam" id="PF13501">
    <property type="entry name" value="SoxY"/>
    <property type="match status" value="1"/>
</dbReference>
<reference evidence="3 4" key="1">
    <citation type="submission" date="2024-01" db="EMBL/GenBank/DDBJ databases">
        <title>Multi-omics insights into the function and evolution of sodium benzoate biodegradation pathways in Benzoatithermus flavus gen. nov., sp. nov. from hot spring.</title>
        <authorList>
            <person name="Hu C.-J."/>
            <person name="Li W.-J."/>
        </authorList>
    </citation>
    <scope>NUCLEOTIDE SEQUENCE [LARGE SCALE GENOMIC DNA]</scope>
    <source>
        <strain evidence="3 4">SYSU G07066</strain>
    </source>
</reference>
<dbReference type="Gene3D" id="2.60.40.2470">
    <property type="entry name" value="SoxY domain"/>
    <property type="match status" value="1"/>
</dbReference>
<organism evidence="3 4">
    <name type="scientific">Benzoatithermus flavus</name>
    <dbReference type="NCBI Taxonomy" id="3108223"/>
    <lineage>
        <taxon>Bacteria</taxon>
        <taxon>Pseudomonadati</taxon>
        <taxon>Pseudomonadota</taxon>
        <taxon>Alphaproteobacteria</taxon>
        <taxon>Geminicoccales</taxon>
        <taxon>Geminicoccaceae</taxon>
        <taxon>Benzoatithermus</taxon>
    </lineage>
</organism>
<accession>A0ABU8XTG9</accession>
<dbReference type="SUPFAM" id="SSF81296">
    <property type="entry name" value="E set domains"/>
    <property type="match status" value="1"/>
</dbReference>
<dbReference type="NCBIfam" id="TIGR04557">
    <property type="entry name" value="fuse_rel_SoxYZ"/>
    <property type="match status" value="1"/>
</dbReference>
<dbReference type="InterPro" id="IPR038162">
    <property type="entry name" value="SoxY_sf"/>
</dbReference>
<protein>
    <submittedName>
        <fullName evidence="3">Quinoprotein dehydrogenase-associated SoxYZ-like carrier</fullName>
    </submittedName>
</protein>
<sequence length="267" mass="28337">MMEVLALLVAIAPLAVAEEADPLASGLWDRARAELFGNAPVVFDERVVLLAPAVAEDNLNVPVVADARALGEVEVMVLFADANPILRIATLELSRAEPFIGLSLKMEQGGPVRAAARTPDGVWHVGGVNVAAAGGGCTAPASVHAAADWAQHLGELWGRAWLEPDGAQRVRLRAYHPMDTGLAFGHPAFFIDQLDVTDDAGALLARLRPGEPVSQHPVITLRLRPEAGTRSVRVRGRDSDSNLLEGSLPLAWRTGAPDGDRRTGSKE</sequence>
<dbReference type="Proteomes" id="UP001375743">
    <property type="component" value="Unassembled WGS sequence"/>
</dbReference>
<dbReference type="InterPro" id="IPR032711">
    <property type="entry name" value="SoxY"/>
</dbReference>
<comment type="caution">
    <text evidence="3">The sequence shown here is derived from an EMBL/GenBank/DDBJ whole genome shotgun (WGS) entry which is preliminary data.</text>
</comment>
<gene>
    <name evidence="3" type="ORF">U1T56_15190</name>
</gene>
<feature type="compositionally biased region" description="Basic and acidic residues" evidence="1">
    <location>
        <begin position="258"/>
        <end position="267"/>
    </location>
</feature>
<dbReference type="EMBL" id="JBBLZC010000015">
    <property type="protein sequence ID" value="MEK0084500.1"/>
    <property type="molecule type" value="Genomic_DNA"/>
</dbReference>
<proteinExistence type="predicted"/>
<feature type="region of interest" description="Disordered" evidence="1">
    <location>
        <begin position="229"/>
        <end position="267"/>
    </location>
</feature>
<dbReference type="InterPro" id="IPR030831">
    <property type="entry name" value="Fuse-rel_SoxYZ"/>
</dbReference>
<evidence type="ECO:0000256" key="1">
    <source>
        <dbReference type="SAM" id="MobiDB-lite"/>
    </source>
</evidence>
<keyword evidence="4" id="KW-1185">Reference proteome</keyword>
<evidence type="ECO:0000259" key="2">
    <source>
        <dbReference type="Pfam" id="PF13501"/>
    </source>
</evidence>
<dbReference type="InterPro" id="IPR014756">
    <property type="entry name" value="Ig_E-set"/>
</dbReference>